<evidence type="ECO:0000313" key="1">
    <source>
        <dbReference type="EMBL" id="GFO11128.1"/>
    </source>
</evidence>
<dbReference type="AlphaFoldDB" id="A0AAV4AX89"/>
<gene>
    <name evidence="1" type="ORF">PoB_003763300</name>
</gene>
<protein>
    <submittedName>
        <fullName evidence="1">Uncharacterized protein</fullName>
    </submittedName>
</protein>
<accession>A0AAV4AX89</accession>
<name>A0AAV4AX89_9GAST</name>
<evidence type="ECO:0000313" key="2">
    <source>
        <dbReference type="Proteomes" id="UP000735302"/>
    </source>
</evidence>
<sequence length="173" mass="19434">MELEPLYHPDYVLENLDFFGDNTNDIHILRNLRDSNFYCNRIISSNNNNSGNNSVNNNINSGYNYIHSYSSNTSSSSSGLSSRGQFEGDLHCEMPKHKRNFFRSVTMRLPNSSTLEFVGATHQTNPAPLGCSNLQQARTQLKATPLTTLPLGFLMRTELRGKNLVMGSFFGKC</sequence>
<comment type="caution">
    <text evidence="1">The sequence shown here is derived from an EMBL/GenBank/DDBJ whole genome shotgun (WGS) entry which is preliminary data.</text>
</comment>
<dbReference type="Proteomes" id="UP000735302">
    <property type="component" value="Unassembled WGS sequence"/>
</dbReference>
<organism evidence="1 2">
    <name type="scientific">Plakobranchus ocellatus</name>
    <dbReference type="NCBI Taxonomy" id="259542"/>
    <lineage>
        <taxon>Eukaryota</taxon>
        <taxon>Metazoa</taxon>
        <taxon>Spiralia</taxon>
        <taxon>Lophotrochozoa</taxon>
        <taxon>Mollusca</taxon>
        <taxon>Gastropoda</taxon>
        <taxon>Heterobranchia</taxon>
        <taxon>Euthyneura</taxon>
        <taxon>Panpulmonata</taxon>
        <taxon>Sacoglossa</taxon>
        <taxon>Placobranchoidea</taxon>
        <taxon>Plakobranchidae</taxon>
        <taxon>Plakobranchus</taxon>
    </lineage>
</organism>
<proteinExistence type="predicted"/>
<dbReference type="EMBL" id="BLXT01004219">
    <property type="protein sequence ID" value="GFO11128.1"/>
    <property type="molecule type" value="Genomic_DNA"/>
</dbReference>
<keyword evidence="2" id="KW-1185">Reference proteome</keyword>
<reference evidence="1 2" key="1">
    <citation type="journal article" date="2021" name="Elife">
        <title>Chloroplast acquisition without the gene transfer in kleptoplastic sea slugs, Plakobranchus ocellatus.</title>
        <authorList>
            <person name="Maeda T."/>
            <person name="Takahashi S."/>
            <person name="Yoshida T."/>
            <person name="Shimamura S."/>
            <person name="Takaki Y."/>
            <person name="Nagai Y."/>
            <person name="Toyoda A."/>
            <person name="Suzuki Y."/>
            <person name="Arimoto A."/>
            <person name="Ishii H."/>
            <person name="Satoh N."/>
            <person name="Nishiyama T."/>
            <person name="Hasebe M."/>
            <person name="Maruyama T."/>
            <person name="Minagawa J."/>
            <person name="Obokata J."/>
            <person name="Shigenobu S."/>
        </authorList>
    </citation>
    <scope>NUCLEOTIDE SEQUENCE [LARGE SCALE GENOMIC DNA]</scope>
</reference>